<dbReference type="AlphaFoldDB" id="A0A517NQ92"/>
<accession>A0A517NQ92</accession>
<protein>
    <submittedName>
        <fullName evidence="1">Uncharacterized protein</fullName>
    </submittedName>
</protein>
<dbReference type="RefSeq" id="WP_419189727.1">
    <property type="nucleotide sequence ID" value="NZ_CP036526.1"/>
</dbReference>
<reference evidence="1 2" key="1">
    <citation type="submission" date="2019-02" db="EMBL/GenBank/DDBJ databases">
        <title>Deep-cultivation of Planctomycetes and their phenomic and genomic characterization uncovers novel biology.</title>
        <authorList>
            <person name="Wiegand S."/>
            <person name="Jogler M."/>
            <person name="Boedeker C."/>
            <person name="Pinto D."/>
            <person name="Vollmers J."/>
            <person name="Rivas-Marin E."/>
            <person name="Kohn T."/>
            <person name="Peeters S.H."/>
            <person name="Heuer A."/>
            <person name="Rast P."/>
            <person name="Oberbeckmann S."/>
            <person name="Bunk B."/>
            <person name="Jeske O."/>
            <person name="Meyerdierks A."/>
            <person name="Storesund J.E."/>
            <person name="Kallscheuer N."/>
            <person name="Luecker S."/>
            <person name="Lage O.M."/>
            <person name="Pohl T."/>
            <person name="Merkel B.J."/>
            <person name="Hornburger P."/>
            <person name="Mueller R.-W."/>
            <person name="Bruemmer F."/>
            <person name="Labrenz M."/>
            <person name="Spormann A.M."/>
            <person name="Op den Camp H."/>
            <person name="Overmann J."/>
            <person name="Amann R."/>
            <person name="Jetten M.S.M."/>
            <person name="Mascher T."/>
            <person name="Medema M.H."/>
            <person name="Devos D.P."/>
            <person name="Kaster A.-K."/>
            <person name="Ovreas L."/>
            <person name="Rohde M."/>
            <person name="Galperin M.Y."/>
            <person name="Jogler C."/>
        </authorList>
    </citation>
    <scope>NUCLEOTIDE SEQUENCE [LARGE SCALE GENOMIC DNA]</scope>
    <source>
        <strain evidence="1 2">K23_9</strain>
    </source>
</reference>
<evidence type="ECO:0000313" key="2">
    <source>
        <dbReference type="Proteomes" id="UP000319817"/>
    </source>
</evidence>
<organism evidence="1 2">
    <name type="scientific">Stieleria marina</name>
    <dbReference type="NCBI Taxonomy" id="1930275"/>
    <lineage>
        <taxon>Bacteria</taxon>
        <taxon>Pseudomonadati</taxon>
        <taxon>Planctomycetota</taxon>
        <taxon>Planctomycetia</taxon>
        <taxon>Pirellulales</taxon>
        <taxon>Pirellulaceae</taxon>
        <taxon>Stieleria</taxon>
    </lineage>
</organism>
<keyword evidence="2" id="KW-1185">Reference proteome</keyword>
<dbReference type="EMBL" id="CP036526">
    <property type="protein sequence ID" value="QDT09294.1"/>
    <property type="molecule type" value="Genomic_DNA"/>
</dbReference>
<proteinExistence type="predicted"/>
<gene>
    <name evidence="1" type="ORF">K239x_12400</name>
</gene>
<name>A0A517NQ92_9BACT</name>
<dbReference type="Proteomes" id="UP000319817">
    <property type="component" value="Chromosome"/>
</dbReference>
<sequence>MNLMTTIAGLLVISVAPDAIEAPSVARQRVDMIELNHFIDDQGREVFRQVIFYDWSKPEKQFHVRAWRLIKKPSQLPERRWNPDQYQCTWHDEGILRHVWAPSMRETWTQRDPERVNRALLPEDQRIPLWTPKIATKQPTTR</sequence>
<evidence type="ECO:0000313" key="1">
    <source>
        <dbReference type="EMBL" id="QDT09294.1"/>
    </source>
</evidence>